<feature type="domain" description="DUF6985" evidence="1">
    <location>
        <begin position="64"/>
        <end position="194"/>
    </location>
</feature>
<dbReference type="Proteomes" id="UP000317977">
    <property type="component" value="Unassembled WGS sequence"/>
</dbReference>
<accession>A0A5C6E956</accession>
<gene>
    <name evidence="2" type="ORF">Poly59_61660</name>
</gene>
<name>A0A5C6E956_9BACT</name>
<comment type="caution">
    <text evidence="2">The sequence shown here is derived from an EMBL/GenBank/DDBJ whole genome shotgun (WGS) entry which is preliminary data.</text>
</comment>
<dbReference type="EMBL" id="SJPX01000012">
    <property type="protein sequence ID" value="TWU44427.1"/>
    <property type="molecule type" value="Genomic_DNA"/>
</dbReference>
<evidence type="ECO:0000259" key="1">
    <source>
        <dbReference type="Pfam" id="PF22481"/>
    </source>
</evidence>
<dbReference type="InterPro" id="IPR054254">
    <property type="entry name" value="DUF6985"/>
</dbReference>
<organism evidence="2 3">
    <name type="scientific">Rubripirellula reticaptiva</name>
    <dbReference type="NCBI Taxonomy" id="2528013"/>
    <lineage>
        <taxon>Bacteria</taxon>
        <taxon>Pseudomonadati</taxon>
        <taxon>Planctomycetota</taxon>
        <taxon>Planctomycetia</taxon>
        <taxon>Pirellulales</taxon>
        <taxon>Pirellulaceae</taxon>
        <taxon>Rubripirellula</taxon>
    </lineage>
</organism>
<protein>
    <recommendedName>
        <fullName evidence="1">DUF6985 domain-containing protein</fullName>
    </recommendedName>
</protein>
<dbReference type="AlphaFoldDB" id="A0A5C6E956"/>
<evidence type="ECO:0000313" key="2">
    <source>
        <dbReference type="EMBL" id="TWU44427.1"/>
    </source>
</evidence>
<sequence length="195" mass="22952">MLSFISSYLERRRAIKLIADKAARFQASDRFANVSLGEFCFVRQTSPLFIDRGTPEERRVVHYSWKGEPPVTFWGDTLEVSFSTTVADLSPSVTNRIVSILTYDHNLRDQIEAALENYYKTDVLERYETDELDRRLPFSPKKRRLRSMFGKPDLHLNADEDTEYPTQLRLYFNTSWDIEHPVEVVIQDWVICRIH</sequence>
<dbReference type="OrthoDB" id="9835672at2"/>
<proteinExistence type="predicted"/>
<evidence type="ECO:0000313" key="3">
    <source>
        <dbReference type="Proteomes" id="UP000317977"/>
    </source>
</evidence>
<dbReference type="RefSeq" id="WP_146537633.1">
    <property type="nucleotide sequence ID" value="NZ_SJPX01000012.1"/>
</dbReference>
<reference evidence="2 3" key="1">
    <citation type="submission" date="2019-02" db="EMBL/GenBank/DDBJ databases">
        <title>Deep-cultivation of Planctomycetes and their phenomic and genomic characterization uncovers novel biology.</title>
        <authorList>
            <person name="Wiegand S."/>
            <person name="Jogler M."/>
            <person name="Boedeker C."/>
            <person name="Pinto D."/>
            <person name="Vollmers J."/>
            <person name="Rivas-Marin E."/>
            <person name="Kohn T."/>
            <person name="Peeters S.H."/>
            <person name="Heuer A."/>
            <person name="Rast P."/>
            <person name="Oberbeckmann S."/>
            <person name="Bunk B."/>
            <person name="Jeske O."/>
            <person name="Meyerdierks A."/>
            <person name="Storesund J.E."/>
            <person name="Kallscheuer N."/>
            <person name="Luecker S."/>
            <person name="Lage O.M."/>
            <person name="Pohl T."/>
            <person name="Merkel B.J."/>
            <person name="Hornburger P."/>
            <person name="Mueller R.-W."/>
            <person name="Bruemmer F."/>
            <person name="Labrenz M."/>
            <person name="Spormann A.M."/>
            <person name="Op Den Camp H."/>
            <person name="Overmann J."/>
            <person name="Amann R."/>
            <person name="Jetten M.S.M."/>
            <person name="Mascher T."/>
            <person name="Medema M.H."/>
            <person name="Devos D.P."/>
            <person name="Kaster A.-K."/>
            <person name="Ovreas L."/>
            <person name="Rohde M."/>
            <person name="Galperin M.Y."/>
            <person name="Jogler C."/>
        </authorList>
    </citation>
    <scope>NUCLEOTIDE SEQUENCE [LARGE SCALE GENOMIC DNA]</scope>
    <source>
        <strain evidence="2 3">Poly59</strain>
    </source>
</reference>
<keyword evidence="3" id="KW-1185">Reference proteome</keyword>
<dbReference type="Pfam" id="PF22481">
    <property type="entry name" value="DUF6985"/>
    <property type="match status" value="1"/>
</dbReference>